<feature type="transmembrane region" description="Helical" evidence="2">
    <location>
        <begin position="188"/>
        <end position="206"/>
    </location>
</feature>
<reference evidence="3 4" key="1">
    <citation type="submission" date="2024-02" db="EMBL/GenBank/DDBJ databases">
        <authorList>
            <person name="Chen Y."/>
            <person name="Shah S."/>
            <person name="Dougan E. K."/>
            <person name="Thang M."/>
            <person name="Chan C."/>
        </authorList>
    </citation>
    <scope>NUCLEOTIDE SEQUENCE [LARGE SCALE GENOMIC DNA]</scope>
</reference>
<organism evidence="3 4">
    <name type="scientific">Durusdinium trenchii</name>
    <dbReference type="NCBI Taxonomy" id="1381693"/>
    <lineage>
        <taxon>Eukaryota</taxon>
        <taxon>Sar</taxon>
        <taxon>Alveolata</taxon>
        <taxon>Dinophyceae</taxon>
        <taxon>Suessiales</taxon>
        <taxon>Symbiodiniaceae</taxon>
        <taxon>Durusdinium</taxon>
    </lineage>
</organism>
<feature type="transmembrane region" description="Helical" evidence="2">
    <location>
        <begin position="128"/>
        <end position="148"/>
    </location>
</feature>
<keyword evidence="2" id="KW-0472">Membrane</keyword>
<feature type="transmembrane region" description="Helical" evidence="2">
    <location>
        <begin position="663"/>
        <end position="682"/>
    </location>
</feature>
<proteinExistence type="predicted"/>
<feature type="compositionally biased region" description="Acidic residues" evidence="1">
    <location>
        <begin position="707"/>
        <end position="721"/>
    </location>
</feature>
<feature type="transmembrane region" description="Helical" evidence="2">
    <location>
        <begin position="218"/>
        <end position="239"/>
    </location>
</feature>
<comment type="caution">
    <text evidence="3">The sequence shown here is derived from an EMBL/GenBank/DDBJ whole genome shotgun (WGS) entry which is preliminary data.</text>
</comment>
<sequence length="741" mass="83209">MQDFFQLAGLAWMCCNVLHSEAIALQRPTFLDSAIFGQARCAVTGTQMSPPEKERDVEKPFLLFMFFIAGSFTYGALLVYPLYQALAKAKGQEEVDAAQGGLILMVAKYLSIFTHNIFSRCWTTLRGLQLQVSCYLLFGTVSLGIAAVSTVPQAATLMLVASLYFTNSNVIAGPLWPVPSEERSKIRMLFYYACCPAGCLWTALASMCLAREEYRGSWFLRAAVVVLPLLVTLISWLMLPADGFWSPERMKQAQEEMEQQIAEEKRLEEKQEIKKKEKEKKKVRLFKDDDQKIVEEEEEEKGEEEEEAVGANEDNNSGAKEASKEVEAEEQGGGLRIVMEVPPLPPQIPDDLSTLSGKGSSKTSSAISSLPLGLYKKMTIMPPPMEGLHHLPRLSAAARASHRRSRRLSSSAPCRSSRFSARSQESTARRRSTMQQVRATFKDRKTAVARMSFFTPMNPILQRELGSIRYDRPNRAAIYPGPMFDFDFKEFEDPEAEKQSPWRNGRFRVLVGTHCACLYCVTFWGYSVFPMLISEQGPSLELISFLYSLEGAAQVICTILVMPFLDSQIFLKYFSTAFLLLFSAPLAVCLLGKIHWFFYLLTLLLVDVLLCVCNALLGVVVLRSLPWDQILVFYNIACTLGGVLSGTSFVQMPLKALVGSWELASVIGHGVPLLLLLLFYLMHLPALKELWELLLQPVRRTNHGEWDPEDLEEEEEDEQAEEPPSLLTDESNKGCRDGCLE</sequence>
<dbReference type="SUPFAM" id="SSF103473">
    <property type="entry name" value="MFS general substrate transporter"/>
    <property type="match status" value="1"/>
</dbReference>
<feature type="transmembrane region" description="Helical" evidence="2">
    <location>
        <begin position="632"/>
        <end position="651"/>
    </location>
</feature>
<evidence type="ECO:0000313" key="4">
    <source>
        <dbReference type="Proteomes" id="UP001642484"/>
    </source>
</evidence>
<accession>A0ABP0IEH4</accession>
<keyword evidence="2" id="KW-1133">Transmembrane helix</keyword>
<feature type="transmembrane region" description="Helical" evidence="2">
    <location>
        <begin position="61"/>
        <end position="83"/>
    </location>
</feature>
<feature type="transmembrane region" description="Helical" evidence="2">
    <location>
        <begin position="604"/>
        <end position="625"/>
    </location>
</feature>
<evidence type="ECO:0000313" key="3">
    <source>
        <dbReference type="EMBL" id="CAK9001005.1"/>
    </source>
</evidence>
<feature type="transmembrane region" description="Helical" evidence="2">
    <location>
        <begin position="577"/>
        <end position="598"/>
    </location>
</feature>
<dbReference type="EMBL" id="CAXAMN010002725">
    <property type="protein sequence ID" value="CAK9001005.1"/>
    <property type="molecule type" value="Genomic_DNA"/>
</dbReference>
<feature type="transmembrane region" description="Helical" evidence="2">
    <location>
        <begin position="545"/>
        <end position="565"/>
    </location>
</feature>
<feature type="region of interest" description="Disordered" evidence="1">
    <location>
        <begin position="293"/>
        <end position="366"/>
    </location>
</feature>
<feature type="region of interest" description="Disordered" evidence="1">
    <location>
        <begin position="705"/>
        <end position="741"/>
    </location>
</feature>
<evidence type="ECO:0000256" key="1">
    <source>
        <dbReference type="SAM" id="MobiDB-lite"/>
    </source>
</evidence>
<dbReference type="InterPro" id="IPR036259">
    <property type="entry name" value="MFS_trans_sf"/>
</dbReference>
<name>A0ABP0IEH4_9DINO</name>
<keyword evidence="2" id="KW-0812">Transmembrane</keyword>
<dbReference type="Proteomes" id="UP001642484">
    <property type="component" value="Unassembled WGS sequence"/>
</dbReference>
<feature type="compositionally biased region" description="Acidic residues" evidence="1">
    <location>
        <begin position="295"/>
        <end position="308"/>
    </location>
</feature>
<protein>
    <submittedName>
        <fullName evidence="3">Uncharacterized protein</fullName>
    </submittedName>
</protein>
<feature type="region of interest" description="Disordered" evidence="1">
    <location>
        <begin position="396"/>
        <end position="435"/>
    </location>
</feature>
<feature type="compositionally biased region" description="Basic and acidic residues" evidence="1">
    <location>
        <begin position="730"/>
        <end position="741"/>
    </location>
</feature>
<feature type="transmembrane region" description="Helical" evidence="2">
    <location>
        <begin position="509"/>
        <end position="533"/>
    </location>
</feature>
<feature type="compositionally biased region" description="Low complexity" evidence="1">
    <location>
        <begin position="408"/>
        <end position="423"/>
    </location>
</feature>
<feature type="compositionally biased region" description="Low complexity" evidence="1">
    <location>
        <begin position="352"/>
        <end position="366"/>
    </location>
</feature>
<evidence type="ECO:0000256" key="2">
    <source>
        <dbReference type="SAM" id="Phobius"/>
    </source>
</evidence>
<gene>
    <name evidence="3" type="ORF">CCMP2556_LOCUS6288</name>
</gene>
<keyword evidence="4" id="KW-1185">Reference proteome</keyword>